<dbReference type="Gene3D" id="2.30.40.10">
    <property type="entry name" value="Urease, subunit C, domain 1"/>
    <property type="match status" value="1"/>
</dbReference>
<keyword evidence="3" id="KW-1185">Reference proteome</keyword>
<dbReference type="KEGG" id="xdi:EZH22_25550"/>
<dbReference type="GO" id="GO:0006145">
    <property type="term" value="P:purine nucleobase catabolic process"/>
    <property type="evidence" value="ECO:0007669"/>
    <property type="project" value="TreeGrafter"/>
</dbReference>
<dbReference type="Gene3D" id="3.20.20.140">
    <property type="entry name" value="Metal-dependent hydrolases"/>
    <property type="match status" value="1"/>
</dbReference>
<dbReference type="PANTHER" id="PTHR43668:SF2">
    <property type="entry name" value="ALLANTOINASE"/>
    <property type="match status" value="1"/>
</dbReference>
<protein>
    <submittedName>
        <fullName evidence="2">Dihydroorotase family protein</fullName>
    </submittedName>
</protein>
<dbReference type="Pfam" id="PF01979">
    <property type="entry name" value="Amidohydro_1"/>
    <property type="match status" value="1"/>
</dbReference>
<reference evidence="2 3" key="1">
    <citation type="submission" date="2020-10" db="EMBL/GenBank/DDBJ databases">
        <title>Degradation of 1,4-Dioxane by Xanthobacter sp. YN2, via a Novel Group-2 Soluble Di-Iron Monooxygenase.</title>
        <authorList>
            <person name="Ma F."/>
            <person name="Wang Y."/>
            <person name="Yang J."/>
            <person name="Guo H."/>
            <person name="Su D."/>
            <person name="Yu L."/>
        </authorList>
    </citation>
    <scope>NUCLEOTIDE SEQUENCE [LARGE SCALE GENOMIC DNA]</scope>
    <source>
        <strain evidence="2 3">YN2</strain>
    </source>
</reference>
<dbReference type="GO" id="GO:0005737">
    <property type="term" value="C:cytoplasm"/>
    <property type="evidence" value="ECO:0007669"/>
    <property type="project" value="TreeGrafter"/>
</dbReference>
<evidence type="ECO:0000313" key="2">
    <source>
        <dbReference type="EMBL" id="QRG06284.1"/>
    </source>
</evidence>
<dbReference type="RefSeq" id="WP_203193192.1">
    <property type="nucleotide sequence ID" value="NZ_CP063362.1"/>
</dbReference>
<dbReference type="SUPFAM" id="SSF51556">
    <property type="entry name" value="Metallo-dependent hydrolases"/>
    <property type="match status" value="1"/>
</dbReference>
<evidence type="ECO:0000259" key="1">
    <source>
        <dbReference type="Pfam" id="PF01979"/>
    </source>
</evidence>
<dbReference type="EMBL" id="CP063362">
    <property type="protein sequence ID" value="QRG06284.1"/>
    <property type="molecule type" value="Genomic_DNA"/>
</dbReference>
<feature type="domain" description="Amidohydrolase-related" evidence="1">
    <location>
        <begin position="53"/>
        <end position="438"/>
    </location>
</feature>
<dbReference type="NCBIfam" id="TIGR00857">
    <property type="entry name" value="pyrC_multi"/>
    <property type="match status" value="1"/>
</dbReference>
<organism evidence="2 3">
    <name type="scientific">Xanthobacter dioxanivorans</name>
    <dbReference type="NCBI Taxonomy" id="2528964"/>
    <lineage>
        <taxon>Bacteria</taxon>
        <taxon>Pseudomonadati</taxon>
        <taxon>Pseudomonadota</taxon>
        <taxon>Alphaproteobacteria</taxon>
        <taxon>Hyphomicrobiales</taxon>
        <taxon>Xanthobacteraceae</taxon>
        <taxon>Xanthobacter</taxon>
    </lineage>
</organism>
<proteinExistence type="predicted"/>
<dbReference type="PANTHER" id="PTHR43668">
    <property type="entry name" value="ALLANTOINASE"/>
    <property type="match status" value="1"/>
</dbReference>
<gene>
    <name evidence="2" type="ORF">EZH22_25550</name>
</gene>
<dbReference type="InterPro" id="IPR032466">
    <property type="entry name" value="Metal_Hydrolase"/>
</dbReference>
<dbReference type="SUPFAM" id="SSF51338">
    <property type="entry name" value="Composite domain of metallo-dependent hydrolases"/>
    <property type="match status" value="1"/>
</dbReference>
<sequence length="461" mass="50199">MSDIDLVLAGGKVMSPGGLIDASIGVQNGQIAFVSTHQWTPPAREVIELEGRVVVPGFIDTHVHFRDPGLTYKEDFTSGTRAAVAGGITTVVDMPNNKPAINTSEAFRAKRDDVGTKSLVDFALYAGATKLDQIPLMLRDGAIGVKIFMVADPKSGYPHDPELFTGDDGMLYDTLKLSKAEGTFCAVHPTNQEIFAHESKKRWAAGTTTPDDFLPAYFGENFVSDHTAIATLIEMVRACQARVHILHLRSGAGILQLHRAQQDGLPLTIEVNPKYVLHTADDMKRLGPLCTPYGLPDEERFKILRDIERGWVDILGSDHAPHTREELLPGWQDAWKIPFGNPQLDHFVSGLLTYVAEGVLSLPTLVRTLSENPAKLIGLYPRKGVIQAGSDADFAVLDLNAKGVFSDEGVQTKVGWSPFTGRAFTGKPVMTISRGKVVMRDGVVTGEPGWGRFVDGHALRN</sequence>
<dbReference type="InterPro" id="IPR006680">
    <property type="entry name" value="Amidohydro-rel"/>
</dbReference>
<dbReference type="InterPro" id="IPR050138">
    <property type="entry name" value="DHOase/Allantoinase_Hydrolase"/>
</dbReference>
<dbReference type="Proteomes" id="UP000596427">
    <property type="component" value="Chromosome"/>
</dbReference>
<dbReference type="GO" id="GO:0004038">
    <property type="term" value="F:allantoinase activity"/>
    <property type="evidence" value="ECO:0007669"/>
    <property type="project" value="TreeGrafter"/>
</dbReference>
<accession>A0A974PMH3</accession>
<dbReference type="AlphaFoldDB" id="A0A974PMH3"/>
<evidence type="ECO:0000313" key="3">
    <source>
        <dbReference type="Proteomes" id="UP000596427"/>
    </source>
</evidence>
<dbReference type="InterPro" id="IPR011059">
    <property type="entry name" value="Metal-dep_hydrolase_composite"/>
</dbReference>
<name>A0A974PMH3_9HYPH</name>